<name>A0AAX1L7X8_9CORY</name>
<dbReference type="NCBIfam" id="TIGR03769">
    <property type="entry name" value="P_ac_wall_RPT"/>
    <property type="match status" value="1"/>
</dbReference>
<evidence type="ECO:0000313" key="5">
    <source>
        <dbReference type="Proteomes" id="UP000617681"/>
    </source>
</evidence>
<evidence type="ECO:0000256" key="1">
    <source>
        <dbReference type="SAM" id="MobiDB-lite"/>
    </source>
</evidence>
<feature type="transmembrane region" description="Helical" evidence="2">
    <location>
        <begin position="241"/>
        <end position="263"/>
    </location>
</feature>
<protein>
    <submittedName>
        <fullName evidence="4">Choice-of-anchor M domain-containing protein</fullName>
    </submittedName>
</protein>
<keyword evidence="2" id="KW-1133">Transmembrane helix</keyword>
<dbReference type="EMBL" id="CP069534">
    <property type="protein sequence ID" value="QRP70370.1"/>
    <property type="molecule type" value="Genomic_DNA"/>
</dbReference>
<keyword evidence="2" id="KW-0812">Transmembrane</keyword>
<evidence type="ECO:0000313" key="4">
    <source>
        <dbReference type="EMBL" id="QRP70370.1"/>
    </source>
</evidence>
<feature type="region of interest" description="Disordered" evidence="1">
    <location>
        <begin position="201"/>
        <end position="230"/>
    </location>
</feature>
<dbReference type="InterPro" id="IPR022435">
    <property type="entry name" value="Surface-anchored_actinobac"/>
</dbReference>
<evidence type="ECO:0000256" key="3">
    <source>
        <dbReference type="SAM" id="SignalP"/>
    </source>
</evidence>
<feature type="signal peptide" evidence="3">
    <location>
        <begin position="1"/>
        <end position="29"/>
    </location>
</feature>
<reference evidence="4" key="1">
    <citation type="submission" date="2021-02" db="EMBL/GenBank/DDBJ databases">
        <title>FDA dAtabase for Regulatory Grade micrObial Sequences (FDA-ARGOS): Supporting development and validation of Infectious Disease Dx tests.</title>
        <authorList>
            <person name="Sproer C."/>
            <person name="Gronow S."/>
            <person name="Severitt S."/>
            <person name="Schroder I."/>
            <person name="Tallon L."/>
            <person name="Sadzewicz L."/>
            <person name="Zhao X."/>
            <person name="Boylan J."/>
            <person name="Ott S."/>
            <person name="Bowen H."/>
            <person name="Vavikolanu K."/>
            <person name="Mehta A."/>
            <person name="Aluvathingal J."/>
            <person name="Nadendla S."/>
            <person name="Lowell S."/>
            <person name="Myers T."/>
            <person name="Yan Y."/>
            <person name="Sichtig H."/>
        </authorList>
    </citation>
    <scope>NUCLEOTIDE SEQUENCE</scope>
    <source>
        <strain evidence="4">FDAARGOS_1191</strain>
    </source>
</reference>
<sequence length="266" mass="27502">MLTRLRQPRALVAIALLLAMFAAAPVARALTLTEGHIDAFYVTSDLTLALKDDAGLHAPEDVTLAIPASAYREETAAILGEGAYFLPQAQDPALIWPGWDTTESGTALSIQFLDVQGPGSVYLFSQGTFGGTAPLLDGDSLELTSGSAIPQDHPGHVHANWAFTAPGTYTMTVKAVAPDGRETNTATYRWVVGNADNADNAEEEEVAPAATATTVSPASSAPTPTSAPAEQRTLADTGISVMGLAIAFLGLGLVVFGAGIVAARRA</sequence>
<organism evidence="4 5">
    <name type="scientific">Corynebacterium glucuronolyticum</name>
    <dbReference type="NCBI Taxonomy" id="39791"/>
    <lineage>
        <taxon>Bacteria</taxon>
        <taxon>Bacillati</taxon>
        <taxon>Actinomycetota</taxon>
        <taxon>Actinomycetes</taxon>
        <taxon>Mycobacteriales</taxon>
        <taxon>Corynebacteriaceae</taxon>
        <taxon>Corynebacterium</taxon>
    </lineage>
</organism>
<gene>
    <name evidence="4" type="ORF">I6J21_11530</name>
</gene>
<keyword evidence="3" id="KW-0732">Signal</keyword>
<feature type="chain" id="PRO_5043544668" evidence="3">
    <location>
        <begin position="30"/>
        <end position="266"/>
    </location>
</feature>
<proteinExistence type="predicted"/>
<dbReference type="RefSeq" id="WP_005393466.1">
    <property type="nucleotide sequence ID" value="NZ_CP069534.1"/>
</dbReference>
<evidence type="ECO:0000256" key="2">
    <source>
        <dbReference type="SAM" id="Phobius"/>
    </source>
</evidence>
<feature type="compositionally biased region" description="Low complexity" evidence="1">
    <location>
        <begin position="207"/>
        <end position="230"/>
    </location>
</feature>
<dbReference type="NCBIfam" id="NF038134">
    <property type="entry name" value="choice_anch_M"/>
    <property type="match status" value="1"/>
</dbReference>
<keyword evidence="2" id="KW-0472">Membrane</keyword>
<accession>A0AAX1L7X8</accession>
<dbReference type="AlphaFoldDB" id="A0AAX1L7X8"/>
<dbReference type="Proteomes" id="UP000617681">
    <property type="component" value="Chromosome"/>
</dbReference>